<feature type="signal peptide" evidence="8">
    <location>
        <begin position="1"/>
        <end position="21"/>
    </location>
</feature>
<keyword evidence="7" id="KW-0998">Cell outer membrane</keyword>
<gene>
    <name evidence="9" type="primary">ompC</name>
    <name evidence="9" type="ORF">EAH77_03115</name>
</gene>
<comment type="similarity">
    <text evidence="2">Belongs to the Gram-negative porin family.</text>
</comment>
<keyword evidence="3" id="KW-1134">Transmembrane beta strand</keyword>
<evidence type="ECO:0000256" key="5">
    <source>
        <dbReference type="ARBA" id="ARBA00022729"/>
    </source>
</evidence>
<dbReference type="OrthoDB" id="5582772at2"/>
<keyword evidence="4" id="KW-0812">Transmembrane</keyword>
<evidence type="ECO:0000256" key="3">
    <source>
        <dbReference type="ARBA" id="ARBA00022452"/>
    </source>
</evidence>
<feature type="chain" id="PRO_5021412529" evidence="8">
    <location>
        <begin position="22"/>
        <end position="366"/>
    </location>
</feature>
<dbReference type="PRINTS" id="PR00182">
    <property type="entry name" value="ECOLNEIPORIN"/>
</dbReference>
<evidence type="ECO:0000313" key="9">
    <source>
        <dbReference type="EMBL" id="TPG65242.1"/>
    </source>
</evidence>
<reference evidence="9 10" key="1">
    <citation type="journal article" date="2019" name="Environ. Microbiol.">
        <title>Species interactions and distinct microbial communities in high Arctic permafrost affected cryosols are associated with the CH4 and CO2 gas fluxes.</title>
        <authorList>
            <person name="Altshuler I."/>
            <person name="Hamel J."/>
            <person name="Turney S."/>
            <person name="Magnuson E."/>
            <person name="Levesque R."/>
            <person name="Greer C."/>
            <person name="Whyte L.G."/>
        </authorList>
    </citation>
    <scope>NUCLEOTIDE SEQUENCE [LARGE SCALE GENOMIC DNA]</scope>
    <source>
        <strain evidence="9 10">E4</strain>
    </source>
</reference>
<evidence type="ECO:0000256" key="4">
    <source>
        <dbReference type="ARBA" id="ARBA00022692"/>
    </source>
</evidence>
<proteinExistence type="inferred from homology"/>
<keyword evidence="5 8" id="KW-0732">Signal</keyword>
<dbReference type="PRINTS" id="PR00183">
    <property type="entry name" value="ECOLIPORIN"/>
</dbReference>
<dbReference type="InterPro" id="IPR001702">
    <property type="entry name" value="Porin_Gram-ve"/>
</dbReference>
<evidence type="ECO:0000313" key="10">
    <source>
        <dbReference type="Proteomes" id="UP000317663"/>
    </source>
</evidence>
<dbReference type="EMBL" id="RCZD01000001">
    <property type="protein sequence ID" value="TPG65242.1"/>
    <property type="molecule type" value="Genomic_DNA"/>
</dbReference>
<sequence>MKHKILALLIPGLLIASGAHSAEIYNKDGNKLDLYGKVKAEHYFSDDNSKDGDQTYVRMGFKGQTQINDILTGYGQWEYQVAANHSESQGTQDTKTRLGFAGLKVANYGSFDYGRNYGALYDVEAWTDMFPEFGGDGYTKADRFMTGRANGLATYRNRGFFGLVDGLNVALQYQGKNENDSRTSTTANGDGYALSTTYTFGDSGISAGGAYASSDRTNGQTASRFGKGDKADAWTGGLKYDNHGVYLAAMYAETRNMIGISVPGSLAGTAASVSGYANKTQTFETVAQYQFDWGLRPSLGYVQTKAKDIEGIGDADLTKYVDVAATYYFNKNMSTFVDYKINQLSDNNTLKLNNDDTVAVGLVYQF</sequence>
<organism evidence="9 10">
    <name type="scientific">Ewingella americana</name>
    <dbReference type="NCBI Taxonomy" id="41202"/>
    <lineage>
        <taxon>Bacteria</taxon>
        <taxon>Pseudomonadati</taxon>
        <taxon>Pseudomonadota</taxon>
        <taxon>Gammaproteobacteria</taxon>
        <taxon>Enterobacterales</taxon>
        <taxon>Yersiniaceae</taxon>
        <taxon>Ewingella</taxon>
    </lineage>
</organism>
<dbReference type="GO" id="GO:0015288">
    <property type="term" value="F:porin activity"/>
    <property type="evidence" value="ECO:0007669"/>
    <property type="project" value="InterPro"/>
</dbReference>
<comment type="subcellular location">
    <subcellularLocation>
        <location evidence="1">Cell outer membrane</location>
        <topology evidence="1">Multi-pass membrane protein</topology>
    </subcellularLocation>
</comment>
<dbReference type="Pfam" id="PF00267">
    <property type="entry name" value="Porin_1"/>
    <property type="match status" value="1"/>
</dbReference>
<keyword evidence="6" id="KW-0472">Membrane</keyword>
<dbReference type="InterPro" id="IPR023614">
    <property type="entry name" value="Porin_dom_sf"/>
</dbReference>
<dbReference type="PANTHER" id="PTHR34501:SF8">
    <property type="entry name" value="OUTER MEMBRANE PORIN N-RELATED"/>
    <property type="match status" value="1"/>
</dbReference>
<dbReference type="RefSeq" id="WP_140470316.1">
    <property type="nucleotide sequence ID" value="NZ_RCZD01000001.1"/>
</dbReference>
<evidence type="ECO:0000256" key="8">
    <source>
        <dbReference type="SAM" id="SignalP"/>
    </source>
</evidence>
<dbReference type="InterPro" id="IPR033900">
    <property type="entry name" value="Gram_neg_porin_domain"/>
</dbReference>
<evidence type="ECO:0000256" key="1">
    <source>
        <dbReference type="ARBA" id="ARBA00004571"/>
    </source>
</evidence>
<dbReference type="SUPFAM" id="SSF56935">
    <property type="entry name" value="Porins"/>
    <property type="match status" value="1"/>
</dbReference>
<dbReference type="PANTHER" id="PTHR34501">
    <property type="entry name" value="PROTEIN YDDL-RELATED"/>
    <property type="match status" value="1"/>
</dbReference>
<dbReference type="Proteomes" id="UP000317663">
    <property type="component" value="Unassembled WGS sequence"/>
</dbReference>
<dbReference type="AlphaFoldDB" id="A0A502GUV2"/>
<accession>A0A502GUV2</accession>
<dbReference type="GO" id="GO:0034220">
    <property type="term" value="P:monoatomic ion transmembrane transport"/>
    <property type="evidence" value="ECO:0007669"/>
    <property type="project" value="InterPro"/>
</dbReference>
<comment type="caution">
    <text evidence="9">The sequence shown here is derived from an EMBL/GenBank/DDBJ whole genome shotgun (WGS) entry which is preliminary data.</text>
</comment>
<protein>
    <submittedName>
        <fullName evidence="9">Porin</fullName>
    </submittedName>
</protein>
<dbReference type="NCBIfam" id="NF007841">
    <property type="entry name" value="PRK10554.1"/>
    <property type="match status" value="1"/>
</dbReference>
<dbReference type="GO" id="GO:0009279">
    <property type="term" value="C:cell outer membrane"/>
    <property type="evidence" value="ECO:0007669"/>
    <property type="project" value="UniProtKB-SubCell"/>
</dbReference>
<dbReference type="InterPro" id="IPR050298">
    <property type="entry name" value="Gram-neg_bact_OMP"/>
</dbReference>
<dbReference type="Gene3D" id="2.40.160.10">
    <property type="entry name" value="Porin"/>
    <property type="match status" value="1"/>
</dbReference>
<evidence type="ECO:0000256" key="2">
    <source>
        <dbReference type="ARBA" id="ARBA00007539"/>
    </source>
</evidence>
<name>A0A502GUV2_9GAMM</name>
<dbReference type="InterPro" id="IPR001897">
    <property type="entry name" value="Porin_gammaproteobac"/>
</dbReference>
<evidence type="ECO:0000256" key="7">
    <source>
        <dbReference type="ARBA" id="ARBA00023237"/>
    </source>
</evidence>
<dbReference type="CDD" id="cd00342">
    <property type="entry name" value="gram_neg_porins"/>
    <property type="match status" value="1"/>
</dbReference>
<evidence type="ECO:0000256" key="6">
    <source>
        <dbReference type="ARBA" id="ARBA00023136"/>
    </source>
</evidence>
<keyword evidence="10" id="KW-1185">Reference proteome</keyword>